<dbReference type="Proteomes" id="UP000283872">
    <property type="component" value="Unassembled WGS sequence"/>
</dbReference>
<evidence type="ECO:0000313" key="6">
    <source>
        <dbReference type="EMBL" id="MBV3408456.1"/>
    </source>
</evidence>
<dbReference type="EMBL" id="VZCY01000088">
    <property type="protein sequence ID" value="MQN10324.1"/>
    <property type="molecule type" value="Genomic_DNA"/>
</dbReference>
<dbReference type="Proteomes" id="UP000423156">
    <property type="component" value="Unassembled WGS sequence"/>
</dbReference>
<reference evidence="23 24" key="1">
    <citation type="submission" date="2018-08" db="EMBL/GenBank/DDBJ databases">
        <title>A genome reference for cultivated species of the human gut microbiota.</title>
        <authorList>
            <person name="Zou Y."/>
            <person name="Xue W."/>
            <person name="Luo G."/>
        </authorList>
    </citation>
    <scope>NUCLEOTIDE SEQUENCE [LARGE SCALE GENOMIC DNA]</scope>
    <source>
        <strain evidence="19 23">AF24-12</strain>
        <strain evidence="22 25">AF43-2</strain>
        <strain evidence="21 24">AM16-54</strain>
        <strain evidence="20 26">OF03-3</strain>
    </source>
</reference>
<dbReference type="InterPro" id="IPR050950">
    <property type="entry name" value="HTH-type_LysR_regulators"/>
</dbReference>
<evidence type="ECO:0000313" key="11">
    <source>
        <dbReference type="EMBL" id="MCW4155511.1"/>
    </source>
</evidence>
<dbReference type="SUPFAM" id="SSF53850">
    <property type="entry name" value="Periplasmic binding protein-like II"/>
    <property type="match status" value="1"/>
</dbReference>
<reference evidence="16" key="6">
    <citation type="submission" date="2022-12" db="EMBL/GenBank/DDBJ databases">
        <title>Distinct polysaccharide growth profiles of human intestinal Prevotella copri isolates.</title>
        <authorList>
            <person name="Fehlner-Peach H."/>
            <person name="Magnabosco C."/>
            <person name="Raghavan V."/>
            <person name="Scher J.U."/>
            <person name="Tett A."/>
            <person name="Cox L.M."/>
            <person name="Gottsegen C."/>
            <person name="Watters A."/>
            <person name="Wiltshire- Gordon J.D."/>
            <person name="Segata N."/>
            <person name="Bonneau R."/>
            <person name="Littman D.R."/>
        </authorList>
    </citation>
    <scope>NUCLEOTIDE SEQUENCE</scope>
    <source>
        <strain evidence="18 27">BVe41219</strain>
        <strain evidence="16">IAA108</strain>
    </source>
</reference>
<evidence type="ECO:0000256" key="4">
    <source>
        <dbReference type="ARBA" id="ARBA00023163"/>
    </source>
</evidence>
<dbReference type="AlphaFoldDB" id="A0A174U8X0"/>
<dbReference type="Proteomes" id="UP001209168">
    <property type="component" value="Unassembled WGS sequence"/>
</dbReference>
<dbReference type="Proteomes" id="UP000285604">
    <property type="component" value="Unassembled WGS sequence"/>
</dbReference>
<sequence>MEIRQLKYFLKVAETLNFSEASRKLYITQSTLSQQISHLEQEIGLPLFERNSHEVYLTEAGKELRPYAQNAVNSAEACVDHMNDLKEMLTGELNIGVTFSFSNIMSETLIAFLHAYPHVKLNIQYRTMQELMDGLKKRELDLVLAFKPLKNEKAVDSRAIFSNRLAAIVNVNHPLARLSSVKLSDLERYDLILPCKGLQARNAFDHMVEGKDLNYKIMVEVNNVNIIFDLLSRSNLVTILSESTTILQNGMKAIPIDAADNEMDGCIHILKDAYMKNSAQEFIRMLSQSTSILANFALKDILR</sequence>
<dbReference type="Proteomes" id="UP000390763">
    <property type="component" value="Unassembled WGS sequence"/>
</dbReference>
<evidence type="ECO:0000313" key="13">
    <source>
        <dbReference type="EMBL" id="MQN10324.1"/>
    </source>
</evidence>
<reference evidence="28 29" key="2">
    <citation type="submission" date="2019-09" db="EMBL/GenBank/DDBJ databases">
        <title>Distinct polysaccharide growth profiles of human intestinal Prevotella copri isolates.</title>
        <authorList>
            <person name="Fehlner-Peach H."/>
            <person name="Magnabosco C."/>
            <person name="Raghavan V."/>
            <person name="Scher J.U."/>
            <person name="Tett A."/>
            <person name="Cox L.M."/>
            <person name="Gottsegen C."/>
            <person name="Watters A."/>
            <person name="Wiltshire- Gordon J.D."/>
            <person name="Segata N."/>
            <person name="Bonneau R."/>
            <person name="Littman D.R."/>
        </authorList>
    </citation>
    <scope>NUCLEOTIDE SEQUENCE [LARGE SCALE GENOMIC DNA]</scope>
    <source>
        <strain evidence="15 32">BU41712</strain>
        <strain evidence="31">iAA108</strain>
        <strain evidence="17">IAK279</strain>
        <strain evidence="28">iAK279</strain>
        <strain evidence="14">IAP146</strain>
        <strain evidence="30">iAP146</strain>
        <strain evidence="29">iK21513</strain>
        <strain evidence="13">IK21513</strain>
    </source>
</reference>
<dbReference type="EMBL" id="JAPDUS010000019">
    <property type="protein sequence ID" value="MCW4094015.1"/>
    <property type="molecule type" value="Genomic_DNA"/>
</dbReference>
<dbReference type="Gene3D" id="1.10.10.10">
    <property type="entry name" value="Winged helix-like DNA-binding domain superfamily/Winged helix DNA-binding domain"/>
    <property type="match status" value="1"/>
</dbReference>
<dbReference type="EMBL" id="VZCC01000005">
    <property type="protein sequence ID" value="MQN82481.1"/>
    <property type="molecule type" value="Genomic_DNA"/>
</dbReference>
<gene>
    <name evidence="22" type="ORF">DW064_10395</name>
    <name evidence="21" type="ORF">DW192_12410</name>
    <name evidence="19" type="ORF">DWY11_00360</name>
    <name evidence="20" type="ORF">DXA63_09150</name>
    <name evidence="18" type="ORF">F7D42_05880</name>
    <name evidence="17" type="ORF">F7D62_05655</name>
    <name evidence="15" type="ORF">F7D71_12145</name>
    <name evidence="16" type="ORF">F7D74_00415</name>
    <name evidence="14" type="ORF">F7D90_08185</name>
    <name evidence="13" type="ORF">F7D97_10455</name>
    <name evidence="6" type="ORF">KSW80_08610</name>
    <name evidence="7" type="ORF">NND11_00780</name>
    <name evidence="12" type="ORF">ONS98_08610</name>
    <name evidence="10" type="ORF">ONT01_07005</name>
    <name evidence="8" type="ORF">ONT05_10730</name>
    <name evidence="9" type="ORF">ONT19_07945</name>
    <name evidence="11" type="ORF">ONT23_08135</name>
</gene>
<dbReference type="PROSITE" id="PS50931">
    <property type="entry name" value="HTH_LYSR"/>
    <property type="match status" value="1"/>
</dbReference>
<dbReference type="EMBL" id="JAPDUM010000001">
    <property type="protein sequence ID" value="MCW4165272.1"/>
    <property type="molecule type" value="Genomic_DNA"/>
</dbReference>
<dbReference type="GO" id="GO:0003700">
    <property type="term" value="F:DNA-binding transcription factor activity"/>
    <property type="evidence" value="ECO:0007669"/>
    <property type="project" value="InterPro"/>
</dbReference>
<evidence type="ECO:0000313" key="17">
    <source>
        <dbReference type="EMBL" id="MQO03595.1"/>
    </source>
</evidence>
<dbReference type="PANTHER" id="PTHR30419">
    <property type="entry name" value="HTH-TYPE TRANSCRIPTIONAL REGULATOR YBHD"/>
    <property type="match status" value="1"/>
</dbReference>
<comment type="similarity">
    <text evidence="1">Belongs to the LysR transcriptional regulatory family.</text>
</comment>
<feature type="domain" description="HTH lysR-type" evidence="5">
    <location>
        <begin position="1"/>
        <end position="58"/>
    </location>
</feature>
<proteinExistence type="inferred from homology"/>
<dbReference type="EMBL" id="QRVA01000001">
    <property type="protein sequence ID" value="RGS19718.1"/>
    <property type="molecule type" value="Genomic_DNA"/>
</dbReference>
<evidence type="ECO:0000313" key="31">
    <source>
        <dbReference type="Proteomes" id="UP000421408"/>
    </source>
</evidence>
<dbReference type="EMBL" id="QSCI01000037">
    <property type="protein sequence ID" value="RGX94162.1"/>
    <property type="molecule type" value="Genomic_DNA"/>
</dbReference>
<evidence type="ECO:0000313" key="26">
    <source>
        <dbReference type="Proteomes" id="UP000285604"/>
    </source>
</evidence>
<dbReference type="EMBL" id="VZBT01000051">
    <property type="protein sequence ID" value="MQO03595.1"/>
    <property type="molecule type" value="Genomic_DNA"/>
</dbReference>
<accession>A0A174U8X0</accession>
<evidence type="ECO:0000313" key="19">
    <source>
        <dbReference type="EMBL" id="RGS19718.1"/>
    </source>
</evidence>
<evidence type="ECO:0000313" key="12">
    <source>
        <dbReference type="EMBL" id="MCW4165272.1"/>
    </source>
</evidence>
<dbReference type="EMBL" id="VZBZ01000147">
    <property type="protein sequence ID" value="MQN78589.1"/>
    <property type="molecule type" value="Genomic_DNA"/>
</dbReference>
<dbReference type="Pfam" id="PF00126">
    <property type="entry name" value="HTH_1"/>
    <property type="match status" value="1"/>
</dbReference>
<dbReference type="PRINTS" id="PR00039">
    <property type="entry name" value="HTHLYSR"/>
</dbReference>
<dbReference type="SUPFAM" id="SSF46785">
    <property type="entry name" value="Winged helix' DNA-binding domain"/>
    <property type="match status" value="1"/>
</dbReference>
<evidence type="ECO:0000313" key="10">
    <source>
        <dbReference type="EMBL" id="MCW4137529.1"/>
    </source>
</evidence>
<dbReference type="EMBL" id="VZCR01000047">
    <property type="protein sequence ID" value="MQN31928.1"/>
    <property type="molecule type" value="Genomic_DNA"/>
</dbReference>
<dbReference type="eggNOG" id="COG0583">
    <property type="taxonomic scope" value="Bacteria"/>
</dbReference>
<evidence type="ECO:0000313" key="8">
    <source>
        <dbReference type="EMBL" id="MCW4094015.1"/>
    </source>
</evidence>
<dbReference type="FunFam" id="1.10.10.10:FF:000001">
    <property type="entry name" value="LysR family transcriptional regulator"/>
    <property type="match status" value="1"/>
</dbReference>
<keyword evidence="3" id="KW-0238">DNA-binding</keyword>
<dbReference type="EMBL" id="JAPDVD010000001">
    <property type="protein sequence ID" value="MCW4137529.1"/>
    <property type="molecule type" value="Genomic_DNA"/>
</dbReference>
<dbReference type="GO" id="GO:0003677">
    <property type="term" value="F:DNA binding"/>
    <property type="evidence" value="ECO:0007669"/>
    <property type="project" value="UniProtKB-KW"/>
</dbReference>
<dbReference type="Proteomes" id="UP000406735">
    <property type="component" value="Unassembled WGS sequence"/>
</dbReference>
<evidence type="ECO:0000313" key="7">
    <source>
        <dbReference type="EMBL" id="MCP9500093.1"/>
    </source>
</evidence>
<comment type="caution">
    <text evidence="19">The sequence shown here is derived from an EMBL/GenBank/DDBJ whole genome shotgun (WGS) entry which is preliminary data.</text>
</comment>
<dbReference type="EMBL" id="JAHOEP010000021">
    <property type="protein sequence ID" value="MBV3408456.1"/>
    <property type="molecule type" value="Genomic_DNA"/>
</dbReference>
<evidence type="ECO:0000313" key="24">
    <source>
        <dbReference type="Proteomes" id="UP000284548"/>
    </source>
</evidence>
<dbReference type="Proteomes" id="UP001209476">
    <property type="component" value="Unassembled WGS sequence"/>
</dbReference>
<dbReference type="GO" id="GO:0005829">
    <property type="term" value="C:cytosol"/>
    <property type="evidence" value="ECO:0007669"/>
    <property type="project" value="TreeGrafter"/>
</dbReference>
<dbReference type="Proteomes" id="UP001206014">
    <property type="component" value="Unassembled WGS sequence"/>
</dbReference>
<dbReference type="EMBL" id="VZAZ01000022">
    <property type="protein sequence ID" value="MQO55246.1"/>
    <property type="molecule type" value="Genomic_DNA"/>
</dbReference>
<evidence type="ECO:0000313" key="9">
    <source>
        <dbReference type="EMBL" id="MCW4131525.1"/>
    </source>
</evidence>
<dbReference type="EMBL" id="JANDXR010000001">
    <property type="protein sequence ID" value="MCP9500093.1"/>
    <property type="molecule type" value="Genomic_DNA"/>
</dbReference>
<dbReference type="Proteomes" id="UP001209417">
    <property type="component" value="Unassembled WGS sequence"/>
</dbReference>
<evidence type="ECO:0000313" key="30">
    <source>
        <dbReference type="Proteomes" id="UP000420707"/>
    </source>
</evidence>
<evidence type="ECO:0000313" key="23">
    <source>
        <dbReference type="Proteomes" id="UP000283872"/>
    </source>
</evidence>
<dbReference type="RefSeq" id="WP_117586008.1">
    <property type="nucleotide sequence ID" value="NZ_CATKVS010000005.1"/>
</dbReference>
<dbReference type="CDD" id="cd05466">
    <property type="entry name" value="PBP2_LTTR_substrate"/>
    <property type="match status" value="1"/>
</dbReference>
<evidence type="ECO:0000313" key="21">
    <source>
        <dbReference type="EMBL" id="RHH79041.1"/>
    </source>
</evidence>
<evidence type="ECO:0000256" key="1">
    <source>
        <dbReference type="ARBA" id="ARBA00009437"/>
    </source>
</evidence>
<dbReference type="Proteomes" id="UP001196316">
    <property type="component" value="Unassembled WGS sequence"/>
</dbReference>
<dbReference type="InterPro" id="IPR036390">
    <property type="entry name" value="WH_DNA-bd_sf"/>
</dbReference>
<protein>
    <submittedName>
        <fullName evidence="19">LysR family transcriptional regulator</fullName>
    </submittedName>
</protein>
<reference evidence="7" key="4">
    <citation type="submission" date="2022-07" db="EMBL/GenBank/DDBJ databases">
        <title>Prevotella copri.</title>
        <authorList>
            <person name="Yang C."/>
        </authorList>
    </citation>
    <scope>NUCLEOTIDE SEQUENCE</scope>
    <source>
        <strain evidence="7">HF88</strain>
    </source>
</reference>
<dbReference type="Proteomes" id="UP001209074">
    <property type="component" value="Unassembled WGS sequence"/>
</dbReference>
<reference evidence="8" key="5">
    <citation type="submission" date="2022-11" db="EMBL/GenBank/DDBJ databases">
        <title>Genomic repertoires linked with pathogenic potency of arthritogenic Prevotella copri isolated from the gut of rheumatoid arthritis patients.</title>
        <authorList>
            <person name="Nii T."/>
            <person name="Maeda Y."/>
            <person name="Motooka D."/>
            <person name="Naito M."/>
            <person name="Matsumoto Y."/>
            <person name="Ogawa T."/>
            <person name="Oguro-Igashira E."/>
            <person name="Kishikawa T."/>
            <person name="Yamashita M."/>
            <person name="Koizumi S."/>
            <person name="Kurakawa T."/>
            <person name="Okumura R."/>
            <person name="Kayama H."/>
            <person name="Murakami M."/>
            <person name="Sakaguchi T."/>
            <person name="Das B."/>
            <person name="Nakamura S."/>
            <person name="Okada Y."/>
            <person name="Kumanogoh A."/>
            <person name="Takeda K."/>
        </authorList>
    </citation>
    <scope>NUCLEOTIDE SEQUENCE</scope>
    <source>
        <strain evidence="11">H012_8</strain>
        <strain evidence="9">H019-1</strain>
        <strain evidence="10">H105_2-2</strain>
        <strain evidence="8">N016-13</strain>
        <strain evidence="12">RA-N001-16</strain>
    </source>
</reference>
<evidence type="ECO:0000313" key="15">
    <source>
        <dbReference type="EMBL" id="MQN78589.1"/>
    </source>
</evidence>
<keyword evidence="4" id="KW-0804">Transcription</keyword>
<evidence type="ECO:0000313" key="16">
    <source>
        <dbReference type="EMBL" id="MQN82481.1"/>
    </source>
</evidence>
<dbReference type="InterPro" id="IPR005119">
    <property type="entry name" value="LysR_subst-bd"/>
</dbReference>
<dbReference type="EMBL" id="JAPDVG010000001">
    <property type="protein sequence ID" value="MCW4131525.1"/>
    <property type="molecule type" value="Genomic_DNA"/>
</dbReference>
<dbReference type="InterPro" id="IPR036388">
    <property type="entry name" value="WH-like_DNA-bd_sf"/>
</dbReference>
<dbReference type="EMBL" id="QRNN01000042">
    <property type="protein sequence ID" value="RHK47791.1"/>
    <property type="molecule type" value="Genomic_DNA"/>
</dbReference>
<reference evidence="6" key="3">
    <citation type="submission" date="2021-06" db="EMBL/GenBank/DDBJ databases">
        <title>Collection of gut derived symbiotic bacterial strains cultured from healthy donors.</title>
        <authorList>
            <person name="Lin H."/>
            <person name="Littmann E."/>
            <person name="Pamer E.G."/>
        </authorList>
    </citation>
    <scope>NUCLEOTIDE SEQUENCE</scope>
    <source>
        <strain evidence="6">MSK.21.60</strain>
    </source>
</reference>
<name>A0A174U8X0_9BACT</name>
<dbReference type="EMBL" id="JAPDVH010000001">
    <property type="protein sequence ID" value="MCW4155511.1"/>
    <property type="molecule type" value="Genomic_DNA"/>
</dbReference>
<keyword evidence="2" id="KW-0805">Transcription regulation</keyword>
<evidence type="ECO:0000313" key="25">
    <source>
        <dbReference type="Proteomes" id="UP000284562"/>
    </source>
</evidence>
<organism evidence="19 23">
    <name type="scientific">Segatella copri</name>
    <dbReference type="NCBI Taxonomy" id="165179"/>
    <lineage>
        <taxon>Bacteria</taxon>
        <taxon>Pseudomonadati</taxon>
        <taxon>Bacteroidota</taxon>
        <taxon>Bacteroidia</taxon>
        <taxon>Bacteroidales</taxon>
        <taxon>Prevotellaceae</taxon>
        <taxon>Segatella</taxon>
    </lineage>
</organism>
<evidence type="ECO:0000313" key="28">
    <source>
        <dbReference type="Proteomes" id="UP000390763"/>
    </source>
</evidence>
<evidence type="ECO:0000256" key="3">
    <source>
        <dbReference type="ARBA" id="ARBA00023125"/>
    </source>
</evidence>
<evidence type="ECO:0000313" key="27">
    <source>
        <dbReference type="Proteomes" id="UP000358159"/>
    </source>
</evidence>
<dbReference type="Gene3D" id="3.40.190.290">
    <property type="match status" value="1"/>
</dbReference>
<dbReference type="EMBL" id="QRKB01000036">
    <property type="protein sequence ID" value="RHH79041.1"/>
    <property type="molecule type" value="Genomic_DNA"/>
</dbReference>
<dbReference type="Proteomes" id="UP000358159">
    <property type="component" value="Unassembled WGS sequence"/>
</dbReference>
<evidence type="ECO:0000313" key="22">
    <source>
        <dbReference type="EMBL" id="RHK47791.1"/>
    </source>
</evidence>
<dbReference type="Proteomes" id="UP000284562">
    <property type="component" value="Unassembled WGS sequence"/>
</dbReference>
<dbReference type="Proteomes" id="UP001208620">
    <property type="component" value="Unassembled WGS sequence"/>
</dbReference>
<evidence type="ECO:0000313" key="32">
    <source>
        <dbReference type="Proteomes" id="UP000423156"/>
    </source>
</evidence>
<evidence type="ECO:0000259" key="5">
    <source>
        <dbReference type="PROSITE" id="PS50931"/>
    </source>
</evidence>
<dbReference type="Proteomes" id="UP000284548">
    <property type="component" value="Unassembled WGS sequence"/>
</dbReference>
<dbReference type="Proteomes" id="UP000421408">
    <property type="component" value="Unassembled WGS sequence"/>
</dbReference>
<evidence type="ECO:0000313" key="20">
    <source>
        <dbReference type="EMBL" id="RGX94162.1"/>
    </source>
</evidence>
<evidence type="ECO:0000256" key="2">
    <source>
        <dbReference type="ARBA" id="ARBA00023015"/>
    </source>
</evidence>
<evidence type="ECO:0000313" key="14">
    <source>
        <dbReference type="EMBL" id="MQN31928.1"/>
    </source>
</evidence>
<dbReference type="Pfam" id="PF03466">
    <property type="entry name" value="LysR_substrate"/>
    <property type="match status" value="1"/>
</dbReference>
<evidence type="ECO:0000313" key="18">
    <source>
        <dbReference type="EMBL" id="MQO55246.1"/>
    </source>
</evidence>
<evidence type="ECO:0000313" key="29">
    <source>
        <dbReference type="Proteomes" id="UP000406735"/>
    </source>
</evidence>
<dbReference type="InterPro" id="IPR000847">
    <property type="entry name" value="LysR_HTH_N"/>
</dbReference>
<dbReference type="Proteomes" id="UP000420707">
    <property type="component" value="Unassembled WGS sequence"/>
</dbReference>